<evidence type="ECO:0000256" key="1">
    <source>
        <dbReference type="ARBA" id="ARBA00022737"/>
    </source>
</evidence>
<dbReference type="GO" id="GO:0008270">
    <property type="term" value="F:zinc ion binding"/>
    <property type="evidence" value="ECO:0007669"/>
    <property type="project" value="UniProtKB-KW"/>
</dbReference>
<dbReference type="STRING" id="880070.Cycma_4009"/>
<gene>
    <name evidence="3" type="ordered locus">Cycma_4009</name>
</gene>
<accession>G0J785</accession>
<dbReference type="PROSITE" id="PS51125">
    <property type="entry name" value="NHL"/>
    <property type="match status" value="1"/>
</dbReference>
<dbReference type="InterPro" id="IPR001258">
    <property type="entry name" value="NHL_repeat"/>
</dbReference>
<dbReference type="InterPro" id="IPR050952">
    <property type="entry name" value="TRIM-NHL_E3_ligases"/>
</dbReference>
<dbReference type="HOGENOM" id="CLU_1270564_0_0_10"/>
<keyword evidence="4" id="KW-1185">Reference proteome</keyword>
<dbReference type="PANTHER" id="PTHR24104:SF25">
    <property type="entry name" value="PROTEIN LIN-41"/>
    <property type="match status" value="1"/>
</dbReference>
<proteinExistence type="predicted"/>
<dbReference type="SUPFAM" id="SSF63829">
    <property type="entry name" value="Calcium-dependent phosphotriesterase"/>
    <property type="match status" value="1"/>
</dbReference>
<dbReference type="EMBL" id="CP002955">
    <property type="protein sequence ID" value="AEL27718.1"/>
    <property type="molecule type" value="Genomic_DNA"/>
</dbReference>
<protein>
    <submittedName>
        <fullName evidence="3">NHL repeat containing protein</fullName>
    </submittedName>
</protein>
<keyword evidence="1" id="KW-0677">Repeat</keyword>
<feature type="repeat" description="NHL" evidence="2">
    <location>
        <begin position="53"/>
        <end position="92"/>
    </location>
</feature>
<name>G0J785_CYCMS</name>
<dbReference type="Proteomes" id="UP000001635">
    <property type="component" value="Chromosome"/>
</dbReference>
<reference evidence="4" key="1">
    <citation type="submission" date="2011-07" db="EMBL/GenBank/DDBJ databases">
        <title>The complete genome of Cyclobacterium marinum DSM 745.</title>
        <authorList>
            <person name="Lucas S."/>
            <person name="Han J."/>
            <person name="Lapidus A."/>
            <person name="Bruce D."/>
            <person name="Goodwin L."/>
            <person name="Pitluck S."/>
            <person name="Peters L."/>
            <person name="Kyrpides N."/>
            <person name="Mavromatis K."/>
            <person name="Ivanova N."/>
            <person name="Ovchinnikova G."/>
            <person name="Chertkov O."/>
            <person name="Detter J.C."/>
            <person name="Tapia R."/>
            <person name="Han C."/>
            <person name="Land M."/>
            <person name="Hauser L."/>
            <person name="Markowitz V."/>
            <person name="Cheng J.-F."/>
            <person name="Hugenholtz P."/>
            <person name="Woyke T."/>
            <person name="Wu D."/>
            <person name="Tindall B."/>
            <person name="Schuetze A."/>
            <person name="Brambilla E."/>
            <person name="Klenk H.-P."/>
            <person name="Eisen J.A."/>
        </authorList>
    </citation>
    <scope>NUCLEOTIDE SEQUENCE [LARGE SCALE GENOMIC DNA]</scope>
    <source>
        <strain evidence="4">ATCC 25205 / DSM 745 / LMG 13164 / NCIMB 1802</strain>
    </source>
</reference>
<evidence type="ECO:0000313" key="4">
    <source>
        <dbReference type="Proteomes" id="UP000001635"/>
    </source>
</evidence>
<evidence type="ECO:0000256" key="2">
    <source>
        <dbReference type="PROSITE-ProRule" id="PRU00504"/>
    </source>
</evidence>
<dbReference type="InterPro" id="IPR011042">
    <property type="entry name" value="6-blade_b-propeller_TolB-like"/>
</dbReference>
<organism evidence="3 4">
    <name type="scientific">Cyclobacterium marinum (strain ATCC 25205 / DSM 745 / LMG 13164 / NCIMB 1802)</name>
    <name type="common">Flectobacillus marinus</name>
    <dbReference type="NCBI Taxonomy" id="880070"/>
    <lineage>
        <taxon>Bacteria</taxon>
        <taxon>Pseudomonadati</taxon>
        <taxon>Bacteroidota</taxon>
        <taxon>Cytophagia</taxon>
        <taxon>Cytophagales</taxon>
        <taxon>Cyclobacteriaceae</taxon>
        <taxon>Cyclobacterium</taxon>
    </lineage>
</organism>
<dbReference type="eggNOG" id="COG3391">
    <property type="taxonomic scope" value="Bacteria"/>
</dbReference>
<dbReference type="OrthoDB" id="964296at2"/>
<dbReference type="AlphaFoldDB" id="G0J785"/>
<evidence type="ECO:0000313" key="3">
    <source>
        <dbReference type="EMBL" id="AEL27718.1"/>
    </source>
</evidence>
<dbReference type="RefSeq" id="WP_014022003.1">
    <property type="nucleotide sequence ID" value="NC_015914.1"/>
</dbReference>
<dbReference type="PANTHER" id="PTHR24104">
    <property type="entry name" value="E3 UBIQUITIN-PROTEIN LIGASE NHLRC1-RELATED"/>
    <property type="match status" value="1"/>
</dbReference>
<dbReference type="KEGG" id="cmr:Cycma_4009"/>
<dbReference type="Gene3D" id="2.120.10.30">
    <property type="entry name" value="TolB, C-terminal domain"/>
    <property type="match status" value="1"/>
</dbReference>
<sequence>MFNMTGDYIRKFKTIQSPRDIHFLKSGNVIITRSDENKISIENKEGAKIVEWGGTGNGDGQFKYFRQITVDKDEYIYAVDHANHRIQKFDKQGNFILKWGHNGTSNGTFQYPWGIAVMGDRVLVSDNNALQVFDLEGNFIQRVIIPDIPRIYDIAVKDEKIYLACSKVIIRTDIHFNIIERIKEDYFSIASGIDLNSKNQIIVSDVGDRRIIILDEN</sequence>